<dbReference type="InterPro" id="IPR001711">
    <property type="entry name" value="PLipase_C_Pinositol-sp_Y"/>
</dbReference>
<feature type="domain" description="PI-PLC Y-box" evidence="2">
    <location>
        <begin position="357"/>
        <end position="402"/>
    </location>
</feature>
<evidence type="ECO:0000256" key="1">
    <source>
        <dbReference type="SAM" id="Phobius"/>
    </source>
</evidence>
<dbReference type="Gene3D" id="3.20.20.190">
    <property type="entry name" value="Phosphatidylinositol (PI) phosphodiesterase"/>
    <property type="match status" value="1"/>
</dbReference>
<reference evidence="3" key="1">
    <citation type="submission" date="2018-11" db="EMBL/GenBank/DDBJ databases">
        <title>A distinct lineage of giant viruses engineers rhodopsin photosystems in predatory marine eukaryotes.</title>
        <authorList>
            <person name="Needham D.M."/>
            <person name="Yoshizawa S."/>
            <person name="Hosaka T."/>
            <person name="Poirier C."/>
            <person name="Choi C.-J."/>
            <person name="Hehenberger E."/>
            <person name="Irwin N.A.T."/>
            <person name="Wilken S."/>
            <person name="Yung C.-M."/>
            <person name="Bachy C."/>
            <person name="Kurihara R."/>
            <person name="Nakajima Y."/>
            <person name="Kojima K."/>
            <person name="Kimura-Someya T."/>
            <person name="Leonard G."/>
            <person name="Malmstrom R.R."/>
            <person name="Mende D."/>
            <person name="Olson D.K."/>
            <person name="Sudo Y."/>
            <person name="Sudek S."/>
            <person name="Richards T.A."/>
            <person name="DeLong E.F."/>
            <person name="Keeling P.J."/>
            <person name="Santoro A.E."/>
            <person name="Shirouzu M."/>
            <person name="Iwasaki W."/>
            <person name="Worden A.Z."/>
        </authorList>
    </citation>
    <scope>NUCLEOTIDE SEQUENCE</scope>
</reference>
<organism evidence="3">
    <name type="scientific">Mimiviridae sp. ChoanoV1</name>
    <dbReference type="NCBI Taxonomy" id="2596887"/>
    <lineage>
        <taxon>Viruses</taxon>
        <taxon>Varidnaviria</taxon>
        <taxon>Bamfordvirae</taxon>
        <taxon>Nucleocytoviricota</taxon>
        <taxon>Megaviricetes</taxon>
        <taxon>Imitervirales</taxon>
        <taxon>Schizomimiviridae</taxon>
    </lineage>
</organism>
<dbReference type="Pfam" id="PF00388">
    <property type="entry name" value="PI-PLC-X"/>
    <property type="match status" value="1"/>
</dbReference>
<keyword evidence="1" id="KW-1133">Transmembrane helix</keyword>
<dbReference type="InterPro" id="IPR000909">
    <property type="entry name" value="PLipase_C_PInositol-sp_X_dom"/>
</dbReference>
<accession>A0A5B8HVV8</accession>
<dbReference type="InterPro" id="IPR001192">
    <property type="entry name" value="PI-PLC_fam"/>
</dbReference>
<keyword evidence="1" id="KW-0472">Membrane</keyword>
<dbReference type="InterPro" id="IPR017946">
    <property type="entry name" value="PLC-like_Pdiesterase_TIM-brl"/>
</dbReference>
<gene>
    <name evidence="3" type="ORF">5_36</name>
</gene>
<dbReference type="PROSITE" id="PS50008">
    <property type="entry name" value="PIPLC_Y_DOMAIN"/>
    <property type="match status" value="1"/>
</dbReference>
<dbReference type="GO" id="GO:0035556">
    <property type="term" value="P:intracellular signal transduction"/>
    <property type="evidence" value="ECO:0007669"/>
    <property type="project" value="InterPro"/>
</dbReference>
<dbReference type="GO" id="GO:0004435">
    <property type="term" value="F:phosphatidylinositol-4,5-bisphosphate phospholipase C activity"/>
    <property type="evidence" value="ECO:0007669"/>
    <property type="project" value="InterPro"/>
</dbReference>
<dbReference type="SUPFAM" id="SSF51695">
    <property type="entry name" value="PLC-like phosphodiesterases"/>
    <property type="match status" value="1"/>
</dbReference>
<evidence type="ECO:0000313" key="3">
    <source>
        <dbReference type="EMBL" id="QDY52239.1"/>
    </source>
</evidence>
<sequence>MEKAKKIGGDIVNKVNDIANNMSKMKINIPRNQTEEELKKSSLNSQVLFFIIFLIGIIFIGALILVSKVFRIYLTLSRLAIYKTNQIKQINVGDIVGLEIEGDNPLLLRDFYVASAYRPYVCQLHKFDYVSVEVFSEVLKCGPRFVELEIFNSKYGVDVEPVVSIGDEKGEWKYTLNSINLKLFLREIAKNVFNLKETKVYKDPFILLLNLKTNRNMRCLNKIHKYIYEILGSYLLDSKFAYNSKNNNDINNISIKECLGKVIIFSTTGFEDSNLEEVVNYSTVSNYTLQNNKNQYRILYVRQDDVVDTDEDINDYSNEQFHKITGDDLMEYNKCGFTVLSPEIKSDSFFGGITPINYDPGKGLEWGCQFIMMNYQKIDTNMSNYAYIFKDSSFVLKSDVYRNKDISKCKKYFTGEKLVYENKKQKEINYIYTKT</sequence>
<proteinExistence type="predicted"/>
<dbReference type="PANTHER" id="PTHR10336">
    <property type="entry name" value="PHOSPHOINOSITIDE-SPECIFIC PHOSPHOLIPASE C FAMILY PROTEIN"/>
    <property type="match status" value="1"/>
</dbReference>
<dbReference type="PROSITE" id="PS50007">
    <property type="entry name" value="PIPLC_X_DOMAIN"/>
    <property type="match status" value="1"/>
</dbReference>
<dbReference type="EMBL" id="MK250089">
    <property type="protein sequence ID" value="QDY52239.1"/>
    <property type="molecule type" value="Genomic_DNA"/>
</dbReference>
<feature type="transmembrane region" description="Helical" evidence="1">
    <location>
        <begin position="47"/>
        <end position="70"/>
    </location>
</feature>
<keyword evidence="1" id="KW-0812">Transmembrane</keyword>
<name>A0A5B8HVV8_9VIRU</name>
<evidence type="ECO:0000259" key="2">
    <source>
        <dbReference type="PROSITE" id="PS50008"/>
    </source>
</evidence>
<dbReference type="GO" id="GO:0006629">
    <property type="term" value="P:lipid metabolic process"/>
    <property type="evidence" value="ECO:0007669"/>
    <property type="project" value="InterPro"/>
</dbReference>
<protein>
    <submittedName>
        <fullName evidence="3">Phosphatidylinositol-specific phospholipase C, X domain protein</fullName>
    </submittedName>
</protein>